<sequence>MAKVCKQAWVSGQVQGVFFRATTRDMALRFGVTGYAKNLSDGRVEVVACGEQDSVDALMNWLWEGSQQSQVTDVISKVVSTVKHQGFEIR</sequence>
<feature type="domain" description="Acylphosphatase-like" evidence="8">
    <location>
        <begin position="5"/>
        <end position="90"/>
    </location>
</feature>
<dbReference type="Proteomes" id="UP001520878">
    <property type="component" value="Unassembled WGS sequence"/>
</dbReference>
<dbReference type="SUPFAM" id="SSF54975">
    <property type="entry name" value="Acylphosphatase/BLUF domain-like"/>
    <property type="match status" value="1"/>
</dbReference>
<dbReference type="GO" id="GO:0003998">
    <property type="term" value="F:acylphosphatase activity"/>
    <property type="evidence" value="ECO:0007669"/>
    <property type="project" value="UniProtKB-EC"/>
</dbReference>
<name>A0ABS8G509_9ALTE</name>
<feature type="active site" evidence="5">
    <location>
        <position position="38"/>
    </location>
</feature>
<gene>
    <name evidence="9" type="primary">yccX</name>
    <name evidence="9" type="ORF">LJ739_04655</name>
</gene>
<dbReference type="InterPro" id="IPR017968">
    <property type="entry name" value="Acylphosphatase_CS"/>
</dbReference>
<evidence type="ECO:0000256" key="5">
    <source>
        <dbReference type="PROSITE-ProRule" id="PRU00520"/>
    </source>
</evidence>
<evidence type="ECO:0000256" key="1">
    <source>
        <dbReference type="ARBA" id="ARBA00005614"/>
    </source>
</evidence>
<evidence type="ECO:0000256" key="6">
    <source>
        <dbReference type="RuleBase" id="RU000553"/>
    </source>
</evidence>
<comment type="caution">
    <text evidence="9">The sequence shown here is derived from an EMBL/GenBank/DDBJ whole genome shotgun (WGS) entry which is preliminary data.</text>
</comment>
<protein>
    <recommendedName>
        <fullName evidence="2 5">Acylphosphatase</fullName>
        <ecNumber evidence="2 5">3.6.1.7</ecNumber>
    </recommendedName>
</protein>
<dbReference type="Gene3D" id="3.30.70.100">
    <property type="match status" value="1"/>
</dbReference>
<reference evidence="9 10" key="1">
    <citation type="submission" date="2021-10" db="EMBL/GenBank/DDBJ databases">
        <title>Draft genome of Aestuariibacter halophilus JC2043.</title>
        <authorList>
            <person name="Emsley S.A."/>
            <person name="Pfannmuller K.M."/>
            <person name="Ushijima B."/>
            <person name="Saw J.H."/>
            <person name="Videau P."/>
        </authorList>
    </citation>
    <scope>NUCLEOTIDE SEQUENCE [LARGE SCALE GENOMIC DNA]</scope>
    <source>
        <strain evidence="9 10">JC2043</strain>
    </source>
</reference>
<dbReference type="PANTHER" id="PTHR10029">
    <property type="entry name" value="ACYLPHOSPHATASE"/>
    <property type="match status" value="1"/>
</dbReference>
<dbReference type="EC" id="3.6.1.7" evidence="2 5"/>
<evidence type="ECO:0000259" key="8">
    <source>
        <dbReference type="PROSITE" id="PS51160"/>
    </source>
</evidence>
<evidence type="ECO:0000313" key="10">
    <source>
        <dbReference type="Proteomes" id="UP001520878"/>
    </source>
</evidence>
<dbReference type="InterPro" id="IPR001792">
    <property type="entry name" value="Acylphosphatase-like_dom"/>
</dbReference>
<comment type="similarity">
    <text evidence="1 7">Belongs to the acylphosphatase family.</text>
</comment>
<feature type="active site" evidence="5">
    <location>
        <position position="20"/>
    </location>
</feature>
<keyword evidence="10" id="KW-1185">Reference proteome</keyword>
<dbReference type="PROSITE" id="PS00150">
    <property type="entry name" value="ACYLPHOSPHATASE_1"/>
    <property type="match status" value="1"/>
</dbReference>
<dbReference type="NCBIfam" id="NF011000">
    <property type="entry name" value="PRK14426.1"/>
    <property type="match status" value="1"/>
</dbReference>
<evidence type="ECO:0000256" key="3">
    <source>
        <dbReference type="ARBA" id="ARBA00022801"/>
    </source>
</evidence>
<dbReference type="PROSITE" id="PS51160">
    <property type="entry name" value="ACYLPHOSPHATASE_3"/>
    <property type="match status" value="1"/>
</dbReference>
<comment type="catalytic activity">
    <reaction evidence="4 5 6">
        <text>an acyl phosphate + H2O = a carboxylate + phosphate + H(+)</text>
        <dbReference type="Rhea" id="RHEA:14965"/>
        <dbReference type="ChEBI" id="CHEBI:15377"/>
        <dbReference type="ChEBI" id="CHEBI:15378"/>
        <dbReference type="ChEBI" id="CHEBI:29067"/>
        <dbReference type="ChEBI" id="CHEBI:43474"/>
        <dbReference type="ChEBI" id="CHEBI:59918"/>
        <dbReference type="EC" id="3.6.1.7"/>
    </reaction>
</comment>
<dbReference type="InterPro" id="IPR036046">
    <property type="entry name" value="Acylphosphatase-like_dom_sf"/>
</dbReference>
<evidence type="ECO:0000256" key="4">
    <source>
        <dbReference type="ARBA" id="ARBA00047645"/>
    </source>
</evidence>
<evidence type="ECO:0000313" key="9">
    <source>
        <dbReference type="EMBL" id="MCC2615528.1"/>
    </source>
</evidence>
<dbReference type="RefSeq" id="WP_229157460.1">
    <property type="nucleotide sequence ID" value="NZ_JAJEWP010000001.1"/>
</dbReference>
<dbReference type="PROSITE" id="PS00151">
    <property type="entry name" value="ACYLPHOSPHATASE_2"/>
    <property type="match status" value="1"/>
</dbReference>
<dbReference type="PANTHER" id="PTHR10029:SF3">
    <property type="entry name" value="ACYLPHOSPHATASE-RELATED"/>
    <property type="match status" value="1"/>
</dbReference>
<dbReference type="Pfam" id="PF00708">
    <property type="entry name" value="Acylphosphatase"/>
    <property type="match status" value="1"/>
</dbReference>
<accession>A0ABS8G509</accession>
<evidence type="ECO:0000256" key="2">
    <source>
        <dbReference type="ARBA" id="ARBA00012150"/>
    </source>
</evidence>
<evidence type="ECO:0000256" key="7">
    <source>
        <dbReference type="RuleBase" id="RU004168"/>
    </source>
</evidence>
<proteinExistence type="inferred from homology"/>
<dbReference type="InterPro" id="IPR020456">
    <property type="entry name" value="Acylphosphatase"/>
</dbReference>
<organism evidence="9 10">
    <name type="scientific">Fluctibacter halophilus</name>
    <dbReference type="NCBI Taxonomy" id="226011"/>
    <lineage>
        <taxon>Bacteria</taxon>
        <taxon>Pseudomonadati</taxon>
        <taxon>Pseudomonadota</taxon>
        <taxon>Gammaproteobacteria</taxon>
        <taxon>Alteromonadales</taxon>
        <taxon>Alteromonadaceae</taxon>
        <taxon>Fluctibacter</taxon>
    </lineage>
</organism>
<dbReference type="EMBL" id="JAJEWP010000001">
    <property type="protein sequence ID" value="MCC2615528.1"/>
    <property type="molecule type" value="Genomic_DNA"/>
</dbReference>
<keyword evidence="3 5" id="KW-0378">Hydrolase</keyword>